<evidence type="ECO:0000313" key="8">
    <source>
        <dbReference type="RefSeq" id="XP_014679276.1"/>
    </source>
</evidence>
<organism evidence="7 8">
    <name type="scientific">Priapulus caudatus</name>
    <name type="common">Priapulid worm</name>
    <dbReference type="NCBI Taxonomy" id="37621"/>
    <lineage>
        <taxon>Eukaryota</taxon>
        <taxon>Metazoa</taxon>
        <taxon>Ecdysozoa</taxon>
        <taxon>Scalidophora</taxon>
        <taxon>Priapulida</taxon>
        <taxon>Priapulimorpha</taxon>
        <taxon>Priapulimorphida</taxon>
        <taxon>Priapulidae</taxon>
        <taxon>Priapulus</taxon>
    </lineage>
</organism>
<name>A0ABM1F4A5_PRICU</name>
<comment type="subcellular location">
    <subcellularLocation>
        <location evidence="1">Membrane</location>
        <topology evidence="1">Multi-pass membrane protein</topology>
    </subcellularLocation>
</comment>
<feature type="transmembrane region" description="Helical" evidence="6">
    <location>
        <begin position="109"/>
        <end position="132"/>
    </location>
</feature>
<reference evidence="8" key="1">
    <citation type="submission" date="2025-08" db="UniProtKB">
        <authorList>
            <consortium name="RefSeq"/>
        </authorList>
    </citation>
    <scope>IDENTIFICATION</scope>
</reference>
<dbReference type="SUPFAM" id="SSF144091">
    <property type="entry name" value="Rhomboid-like"/>
    <property type="match status" value="1"/>
</dbReference>
<dbReference type="PANTHER" id="PTHR13377">
    <property type="entry name" value="PLACENTAL PROTEIN 6"/>
    <property type="match status" value="1"/>
</dbReference>
<dbReference type="Proteomes" id="UP000695022">
    <property type="component" value="Unplaced"/>
</dbReference>
<sequence length="363" mass="39893">MPTNKMAPPIFMKHTSFVKEQVKAAFHNSSVVVKAICVAVVVGYFVSFSNAAFDALSLTPAYLMPPHFWLWTLVTYPFMELHFWDVVIDIGVVGLCGKLLEPLWGAMEMLIFFSLINTCVALACVLTYLFAYTCTRDPAYLYDAHVHGLVGYVAAVAVAVRQFMPEHVLSTTPCGKFRNRHVPAAVLALVVVMFLLGGLRGIYPCMFAAGLAASWVYLRFYQRHGNGTRGDMADGFTFASFFPNVIQPVVAIFSNSVYSLMVKLRLCKRVVRRYDVGAPSSITISLPGTDPHDAERRRQKAIKALNERLLKHDEESWPILDEGEETTPPAPATPETTPGNTKPPAPAQQTAAAAATAEEAAKT</sequence>
<feature type="compositionally biased region" description="Low complexity" evidence="5">
    <location>
        <begin position="347"/>
        <end position="363"/>
    </location>
</feature>
<evidence type="ECO:0000313" key="7">
    <source>
        <dbReference type="Proteomes" id="UP000695022"/>
    </source>
</evidence>
<protein>
    <submittedName>
        <fullName evidence="8">Transmembrane protein 115-like</fullName>
    </submittedName>
</protein>
<feature type="transmembrane region" description="Helical" evidence="6">
    <location>
        <begin position="238"/>
        <end position="262"/>
    </location>
</feature>
<dbReference type="InterPro" id="IPR035952">
    <property type="entry name" value="Rhomboid-like_sf"/>
</dbReference>
<accession>A0ABM1F4A5</accession>
<evidence type="ECO:0000256" key="4">
    <source>
        <dbReference type="ARBA" id="ARBA00023136"/>
    </source>
</evidence>
<evidence type="ECO:0000256" key="3">
    <source>
        <dbReference type="ARBA" id="ARBA00022989"/>
    </source>
</evidence>
<dbReference type="GeneID" id="106819130"/>
<keyword evidence="4 6" id="KW-0472">Membrane</keyword>
<feature type="transmembrane region" description="Helical" evidence="6">
    <location>
        <begin position="185"/>
        <end position="218"/>
    </location>
</feature>
<dbReference type="RefSeq" id="XP_014679276.1">
    <property type="nucleotide sequence ID" value="XM_014823790.1"/>
</dbReference>
<dbReference type="Gene3D" id="1.20.1540.10">
    <property type="entry name" value="Rhomboid-like"/>
    <property type="match status" value="1"/>
</dbReference>
<feature type="transmembrane region" description="Helical" evidence="6">
    <location>
        <begin position="31"/>
        <end position="53"/>
    </location>
</feature>
<dbReference type="InterPro" id="IPR013861">
    <property type="entry name" value="TMEM115/Pdh1/Rbl19"/>
</dbReference>
<dbReference type="SMART" id="SM01160">
    <property type="entry name" value="DUF1751"/>
    <property type="match status" value="1"/>
</dbReference>
<keyword evidence="2 6" id="KW-0812">Transmembrane</keyword>
<evidence type="ECO:0000256" key="1">
    <source>
        <dbReference type="ARBA" id="ARBA00004141"/>
    </source>
</evidence>
<feature type="transmembrane region" description="Helical" evidence="6">
    <location>
        <begin position="73"/>
        <end position="97"/>
    </location>
</feature>
<gene>
    <name evidence="8" type="primary">LOC106819130</name>
</gene>
<evidence type="ECO:0000256" key="6">
    <source>
        <dbReference type="SAM" id="Phobius"/>
    </source>
</evidence>
<keyword evidence="3 6" id="KW-1133">Transmembrane helix</keyword>
<evidence type="ECO:0000256" key="2">
    <source>
        <dbReference type="ARBA" id="ARBA00022692"/>
    </source>
</evidence>
<evidence type="ECO:0000256" key="5">
    <source>
        <dbReference type="SAM" id="MobiDB-lite"/>
    </source>
</evidence>
<feature type="region of interest" description="Disordered" evidence="5">
    <location>
        <begin position="313"/>
        <end position="363"/>
    </location>
</feature>
<feature type="transmembrane region" description="Helical" evidence="6">
    <location>
        <begin position="144"/>
        <end position="164"/>
    </location>
</feature>
<dbReference type="PANTHER" id="PTHR13377:SF3">
    <property type="entry name" value="TRANSMEMBRANE PROTEIN 115"/>
    <property type="match status" value="1"/>
</dbReference>
<dbReference type="Pfam" id="PF08551">
    <property type="entry name" value="DUF1751"/>
    <property type="match status" value="1"/>
</dbReference>
<keyword evidence="7" id="KW-1185">Reference proteome</keyword>
<proteinExistence type="predicted"/>